<proteinExistence type="predicted"/>
<feature type="non-terminal residue" evidence="4">
    <location>
        <position position="124"/>
    </location>
</feature>
<comment type="caution">
    <text evidence="4">The sequence shown here is derived from an EMBL/GenBank/DDBJ whole genome shotgun (WGS) entry which is preliminary data.</text>
</comment>
<accession>A0ABR5HPP3</accession>
<evidence type="ECO:0000313" key="5">
    <source>
        <dbReference type="Proteomes" id="UP000037274"/>
    </source>
</evidence>
<evidence type="ECO:0000256" key="2">
    <source>
        <dbReference type="ARBA" id="ARBA00023268"/>
    </source>
</evidence>
<keyword evidence="2" id="KW-0511">Multifunctional enzyme</keyword>
<protein>
    <recommendedName>
        <fullName evidence="3">RhiE-like KS-MAT linker domain-containing protein</fullName>
    </recommendedName>
</protein>
<keyword evidence="1" id="KW-0808">Transferase</keyword>
<feature type="domain" description="RhiE-like KS-MAT linker" evidence="3">
    <location>
        <begin position="31"/>
        <end position="93"/>
    </location>
</feature>
<organism evidence="4 5">
    <name type="scientific">Streptomyces leeuwenhoekii</name>
    <dbReference type="NCBI Taxonomy" id="1437453"/>
    <lineage>
        <taxon>Bacteria</taxon>
        <taxon>Bacillati</taxon>
        <taxon>Actinomycetota</taxon>
        <taxon>Actinomycetes</taxon>
        <taxon>Kitasatosporales</taxon>
        <taxon>Streptomycetaceae</taxon>
        <taxon>Streptomyces</taxon>
    </lineage>
</organism>
<keyword evidence="5" id="KW-1185">Reference proteome</keyword>
<dbReference type="InterPro" id="IPR050091">
    <property type="entry name" value="PKS_NRPS_Biosynth_Enz"/>
</dbReference>
<feature type="non-terminal residue" evidence="4">
    <location>
        <position position="1"/>
    </location>
</feature>
<reference evidence="4 5" key="1">
    <citation type="submission" date="2015-06" db="EMBL/GenBank/DDBJ databases">
        <title>Draft genome sequence of Streptomyces leeuwenhoekii C58, which produces the novel lasso peptide, chaxapeptin.</title>
        <authorList>
            <person name="Yi Y."/>
            <person name="Hai D."/>
            <person name="Jaspars M."/>
            <person name="Sheng H."/>
            <person name="Rateb M.E."/>
            <person name="Bull A."/>
            <person name="Goodfellow M."/>
            <person name="Asenjo J.A."/>
            <person name="Ebel R."/>
        </authorList>
    </citation>
    <scope>NUCLEOTIDE SEQUENCE [LARGE SCALE GENOMIC DNA]</scope>
    <source>
        <strain evidence="4 5">C58</strain>
    </source>
</reference>
<dbReference type="RefSeq" id="WP_048574780.1">
    <property type="nucleotide sequence ID" value="NZ_LFEH01000475.1"/>
</dbReference>
<sequence length="124" mass="12911">SGTNAHVIIEEAEPVAEPVSVAPDRSLVPWVLSARSPEALLEQAARLCSFAAEETAGADDVAFSLLTGRAGLAYRAAVTGPDRAALMRGLHAITPVAAGEGRVAFLFSGQGSQRRGMGRDLRAR</sequence>
<dbReference type="InterPro" id="IPR016035">
    <property type="entry name" value="Acyl_Trfase/lysoPLipase"/>
</dbReference>
<evidence type="ECO:0000259" key="3">
    <source>
        <dbReference type="Pfam" id="PF22336"/>
    </source>
</evidence>
<dbReference type="Proteomes" id="UP000037274">
    <property type="component" value="Unassembled WGS sequence"/>
</dbReference>
<dbReference type="PANTHER" id="PTHR43775:SF51">
    <property type="entry name" value="INACTIVE PHENOLPHTHIOCEROL SYNTHESIS POLYKETIDE SYNTHASE TYPE I PKS1-RELATED"/>
    <property type="match status" value="1"/>
</dbReference>
<evidence type="ECO:0000256" key="1">
    <source>
        <dbReference type="ARBA" id="ARBA00022679"/>
    </source>
</evidence>
<dbReference type="InterPro" id="IPR054514">
    <property type="entry name" value="RhiE-like_linker"/>
</dbReference>
<evidence type="ECO:0000313" key="4">
    <source>
        <dbReference type="EMBL" id="KMS65617.1"/>
    </source>
</evidence>
<dbReference type="Pfam" id="PF22336">
    <property type="entry name" value="RhiE-like_linker"/>
    <property type="match status" value="1"/>
</dbReference>
<dbReference type="SUPFAM" id="SSF52151">
    <property type="entry name" value="FabD/lysophospholipase-like"/>
    <property type="match status" value="1"/>
</dbReference>
<dbReference type="InterPro" id="IPR001227">
    <property type="entry name" value="Ac_transferase_dom_sf"/>
</dbReference>
<name>A0ABR5HPP3_STRLW</name>
<dbReference type="EMBL" id="LFEH01000475">
    <property type="protein sequence ID" value="KMS65617.1"/>
    <property type="molecule type" value="Genomic_DNA"/>
</dbReference>
<dbReference type="PANTHER" id="PTHR43775">
    <property type="entry name" value="FATTY ACID SYNTHASE"/>
    <property type="match status" value="1"/>
</dbReference>
<dbReference type="Gene3D" id="3.40.366.10">
    <property type="entry name" value="Malonyl-Coenzyme A Acyl Carrier Protein, domain 2"/>
    <property type="match status" value="1"/>
</dbReference>
<gene>
    <name evidence="4" type="ORF">ACH49_31005</name>
</gene>